<dbReference type="PANTHER" id="PTHR11439:SF509">
    <property type="entry name" value="RNA-DIRECTED DNA POLYMERASE"/>
    <property type="match status" value="1"/>
</dbReference>
<feature type="compositionally biased region" description="Acidic residues" evidence="1">
    <location>
        <begin position="93"/>
        <end position="105"/>
    </location>
</feature>
<feature type="non-terminal residue" evidence="3">
    <location>
        <position position="1"/>
    </location>
</feature>
<dbReference type="Pfam" id="PF07727">
    <property type="entry name" value="RVT_2"/>
    <property type="match status" value="1"/>
</dbReference>
<organism evidence="3">
    <name type="scientific">Tanacetum cinerariifolium</name>
    <name type="common">Dalmatian daisy</name>
    <name type="synonym">Chrysanthemum cinerariifolium</name>
    <dbReference type="NCBI Taxonomy" id="118510"/>
    <lineage>
        <taxon>Eukaryota</taxon>
        <taxon>Viridiplantae</taxon>
        <taxon>Streptophyta</taxon>
        <taxon>Embryophyta</taxon>
        <taxon>Tracheophyta</taxon>
        <taxon>Spermatophyta</taxon>
        <taxon>Magnoliopsida</taxon>
        <taxon>eudicotyledons</taxon>
        <taxon>Gunneridae</taxon>
        <taxon>Pentapetalae</taxon>
        <taxon>asterids</taxon>
        <taxon>campanulids</taxon>
        <taxon>Asterales</taxon>
        <taxon>Asteraceae</taxon>
        <taxon>Asteroideae</taxon>
        <taxon>Anthemideae</taxon>
        <taxon>Anthemidinae</taxon>
        <taxon>Tanacetum</taxon>
    </lineage>
</organism>
<dbReference type="EMBL" id="BKCJ010437223">
    <property type="protein sequence ID" value="GFA51340.1"/>
    <property type="molecule type" value="Genomic_DNA"/>
</dbReference>
<feature type="region of interest" description="Disordered" evidence="1">
    <location>
        <begin position="75"/>
        <end position="118"/>
    </location>
</feature>
<evidence type="ECO:0000313" key="3">
    <source>
        <dbReference type="EMBL" id="GFA51340.1"/>
    </source>
</evidence>
<evidence type="ECO:0000256" key="1">
    <source>
        <dbReference type="SAM" id="MobiDB-lite"/>
    </source>
</evidence>
<gene>
    <name evidence="3" type="ORF">Tci_623312</name>
</gene>
<feature type="compositionally biased region" description="Polar residues" evidence="1">
    <location>
        <begin position="106"/>
        <end position="118"/>
    </location>
</feature>
<comment type="caution">
    <text evidence="3">The sequence shown here is derived from an EMBL/GenBank/DDBJ whole genome shotgun (WGS) entry which is preliminary data.</text>
</comment>
<protein>
    <recommendedName>
        <fullName evidence="2">Reverse transcriptase Ty1/copia-type domain-containing protein</fullName>
    </recommendedName>
</protein>
<evidence type="ECO:0000259" key="2">
    <source>
        <dbReference type="Pfam" id="PF07727"/>
    </source>
</evidence>
<accession>A0A699JQ76</accession>
<dbReference type="AlphaFoldDB" id="A0A699JQ76"/>
<proteinExistence type="predicted"/>
<sequence>NTKFKLYETFGCLVTILNTLDIQGVDQLRFLILIHKPVVTKNQSNGSAGKARVETVPDKDYILLPLWTQDLLFSSSSKDSPGDGFKPSGEEEKKDDEDLGNEDNEVLSTNKPRVNQQKDANVNITNNINTVSPTANAAGIKDNVVDKNIVYRCVDDLNTPNLEEIVYSDDDEDVGAEADMTNLNINISVSLILTTRIHKDHPVKQIIRDIHSGPQTRRMKKSMDVKSAFLYDKIEEEVYVCQPTGFEDLEFLDRVYKVEKALYGVRLAPRACQNKHADKFLKKFGFSTVKITSTPMETSKPLMKDENAEDVDVHLFRSLIGLLMYLTSSRPDIMFVVCACAGFQVTPKVSHLYAMKRIFRYLKGQPKLGLWYPKDSPFSLEAYTDSDDAGAS</sequence>
<reference evidence="3" key="1">
    <citation type="journal article" date="2019" name="Sci. Rep.">
        <title>Draft genome of Tanacetum cinerariifolium, the natural source of mosquito coil.</title>
        <authorList>
            <person name="Yamashiro T."/>
            <person name="Shiraishi A."/>
            <person name="Satake H."/>
            <person name="Nakayama K."/>
        </authorList>
    </citation>
    <scope>NUCLEOTIDE SEQUENCE</scope>
</reference>
<name>A0A699JQ76_TANCI</name>
<feature type="domain" description="Reverse transcriptase Ty1/copia-type" evidence="2">
    <location>
        <begin position="216"/>
        <end position="290"/>
    </location>
</feature>
<dbReference type="InterPro" id="IPR013103">
    <property type="entry name" value="RVT_2"/>
</dbReference>
<dbReference type="PANTHER" id="PTHR11439">
    <property type="entry name" value="GAG-POL-RELATED RETROTRANSPOSON"/>
    <property type="match status" value="1"/>
</dbReference>